<dbReference type="EMBL" id="CAXIXY010000004">
    <property type="protein sequence ID" value="CAL2083096.1"/>
    <property type="molecule type" value="Genomic_DNA"/>
</dbReference>
<organism evidence="2 3">
    <name type="scientific">Tenacibaculum platacis</name>
    <dbReference type="NCBI Taxonomy" id="3137852"/>
    <lineage>
        <taxon>Bacteria</taxon>
        <taxon>Pseudomonadati</taxon>
        <taxon>Bacteroidota</taxon>
        <taxon>Flavobacteriia</taxon>
        <taxon>Flavobacteriales</taxon>
        <taxon>Flavobacteriaceae</taxon>
        <taxon>Tenacibaculum</taxon>
    </lineage>
</organism>
<dbReference type="InterPro" id="IPR011042">
    <property type="entry name" value="6-blade_b-propeller_TolB-like"/>
</dbReference>
<evidence type="ECO:0000313" key="3">
    <source>
        <dbReference type="Proteomes" id="UP001497416"/>
    </source>
</evidence>
<feature type="domain" description="SnoaL-like" evidence="1">
    <location>
        <begin position="290"/>
        <end position="384"/>
    </location>
</feature>
<evidence type="ECO:0000313" key="2">
    <source>
        <dbReference type="EMBL" id="CAL2083096.1"/>
    </source>
</evidence>
<dbReference type="Proteomes" id="UP001497416">
    <property type="component" value="Unassembled WGS sequence"/>
</dbReference>
<gene>
    <name evidence="2" type="ORF">T190607A01A_20078</name>
</gene>
<reference evidence="2 3" key="1">
    <citation type="submission" date="2024-05" db="EMBL/GenBank/DDBJ databases">
        <authorList>
            <person name="Duchaud E."/>
        </authorList>
    </citation>
    <scope>NUCLEOTIDE SEQUENCE [LARGE SCALE GENOMIC DNA]</scope>
    <source>
        <strain evidence="2">Ena-SAMPLE-TAB-13-05-2024-13:56:06:370-140302</strain>
    </source>
</reference>
<dbReference type="InterPro" id="IPR032710">
    <property type="entry name" value="NTF2-like_dom_sf"/>
</dbReference>
<dbReference type="PANTHER" id="PTHR36842:SF1">
    <property type="entry name" value="PROTEIN TOLB"/>
    <property type="match status" value="1"/>
</dbReference>
<dbReference type="SUPFAM" id="SSF69304">
    <property type="entry name" value="Tricorn protease N-terminal domain"/>
    <property type="match status" value="1"/>
</dbReference>
<dbReference type="SUPFAM" id="SSF54427">
    <property type="entry name" value="NTF2-like"/>
    <property type="match status" value="1"/>
</dbReference>
<protein>
    <submittedName>
        <fullName evidence="2">SnoaL-like domain-containing protein</fullName>
    </submittedName>
</protein>
<keyword evidence="3" id="KW-1185">Reference proteome</keyword>
<evidence type="ECO:0000259" key="1">
    <source>
        <dbReference type="Pfam" id="PF12680"/>
    </source>
</evidence>
<sequence>MKKLIALLIPIISYSQMNTEIHLFDIVTENGKQKLINGKNISNNDGYDSQPHFYNDNLVLFASTRDGQTDIAKYNLTDNKLSYINSTPQGGEYSPQKIPNSKHVSAVRLDKDGKQRFYKYDFKTGKDTELIEDLVVAYPMWYDKNTLVCSAIVNDSLQLFVSDIKKKTNTMISKNVGRSFHKIPNSTLVSFMKKNGENWEVWSLNPKSKETKKITSTATAQDICWLPNGTILIPFKNVIYKFNPKSDKTWSIFHQFQDENINNISRITVNNTANKLAITAEVSPRILAEEQLKGYNNRDIEAFLKPYSKNVKVYTFPNTLNYEGIDEMRKRYTPFFKNTPDLHCKVLKRIVNGNKVIDEEYVTANGTSFKALALYEITNGKISSVYFFR</sequence>
<comment type="caution">
    <text evidence="2">The sequence shown here is derived from an EMBL/GenBank/DDBJ whole genome shotgun (WGS) entry which is preliminary data.</text>
</comment>
<dbReference type="PANTHER" id="PTHR36842">
    <property type="entry name" value="PROTEIN TOLB HOMOLOG"/>
    <property type="match status" value="1"/>
</dbReference>
<dbReference type="InterPro" id="IPR037401">
    <property type="entry name" value="SnoaL-like"/>
</dbReference>
<proteinExistence type="predicted"/>
<dbReference type="Gene3D" id="3.10.450.50">
    <property type="match status" value="1"/>
</dbReference>
<dbReference type="RefSeq" id="WP_348711446.1">
    <property type="nucleotide sequence ID" value="NZ_CAXIXY010000004.1"/>
</dbReference>
<name>A0ABM9NXM0_9FLAO</name>
<dbReference type="Gene3D" id="2.120.10.30">
    <property type="entry name" value="TolB, C-terminal domain"/>
    <property type="match status" value="1"/>
</dbReference>
<accession>A0ABM9NXM0</accession>
<dbReference type="Pfam" id="PF12680">
    <property type="entry name" value="SnoaL_2"/>
    <property type="match status" value="1"/>
</dbReference>